<reference evidence="4 5" key="1">
    <citation type="submission" date="2023-07" db="EMBL/GenBank/DDBJ databases">
        <title>Genomic Encyclopedia of Type Strains, Phase IV (KMG-IV): sequencing the most valuable type-strain genomes for metagenomic binning, comparative biology and taxonomic classification.</title>
        <authorList>
            <person name="Goeker M."/>
        </authorList>
    </citation>
    <scope>NUCLEOTIDE SEQUENCE [LARGE SCALE GENOMIC DNA]</scope>
    <source>
        <strain evidence="4 5">DSM 19922</strain>
    </source>
</reference>
<protein>
    <submittedName>
        <fullName evidence="4">HK97 family phage major capsid protein</fullName>
    </submittedName>
</protein>
<dbReference type="Gene3D" id="3.30.2400.10">
    <property type="entry name" value="Major capsid protein gp5"/>
    <property type="match status" value="1"/>
</dbReference>
<evidence type="ECO:0000256" key="1">
    <source>
        <dbReference type="ARBA" id="ARBA00004328"/>
    </source>
</evidence>
<organism evidence="4 5">
    <name type="scientific">Azospirillum picis</name>
    <dbReference type="NCBI Taxonomy" id="488438"/>
    <lineage>
        <taxon>Bacteria</taxon>
        <taxon>Pseudomonadati</taxon>
        <taxon>Pseudomonadota</taxon>
        <taxon>Alphaproteobacteria</taxon>
        <taxon>Rhodospirillales</taxon>
        <taxon>Azospirillaceae</taxon>
        <taxon>Azospirillum</taxon>
    </lineage>
</organism>
<keyword evidence="5" id="KW-1185">Reference proteome</keyword>
<evidence type="ECO:0000313" key="5">
    <source>
        <dbReference type="Proteomes" id="UP001244552"/>
    </source>
</evidence>
<accession>A0ABU0MRW3</accession>
<dbReference type="InterPro" id="IPR024455">
    <property type="entry name" value="Phage_capsid"/>
</dbReference>
<evidence type="ECO:0000313" key="4">
    <source>
        <dbReference type="EMBL" id="MDQ0536228.1"/>
    </source>
</evidence>
<feature type="compositionally biased region" description="Low complexity" evidence="2">
    <location>
        <begin position="60"/>
        <end position="79"/>
    </location>
</feature>
<name>A0ABU0MRW3_9PROT</name>
<dbReference type="Pfam" id="PF05065">
    <property type="entry name" value="Phage_capsid"/>
    <property type="match status" value="1"/>
</dbReference>
<feature type="domain" description="Phage capsid-like C-terminal" evidence="3">
    <location>
        <begin position="145"/>
        <end position="432"/>
    </location>
</feature>
<sequence length="442" mass="47891">MFDIPSLRQEQARIEGELKALNLGVNSSDEVLAKAEKLTADLERVAQHLALAERQQKARGATATGTEESLGGESGGNSAATVPAQVAEKEDPGINFARAVRAITIGVDAKDHSVATKWAGKTFGERHPVAQEIGAAMQSNDMTGGGVFIPERLSEALIPLLLPRTAMRRISTAVPLVGGSDNVPTVEKGINAHYIGEGQDLLSEEPEFGLFSAKEREIGALVPISNKLLRLASRPIDMYVRNMILDGFAQTEDLFFYRGPGTDATPKGLRFQVDPRHVIAAPAGSTVADIDKAAAQMVLKLSLANIPMIRPAWLMHDRVFLWLQNLRDANGNKVYPSLDALQPTWKGYPVERYNRIPANLGAGHNETEITLGDFSFSMVMDSYKVSIDISKEASYSVGGTQKSAFSLNQTVIRAMSAHEYGLSRKNAFVVMTGITWGADYLV</sequence>
<dbReference type="EMBL" id="JAUSVU010000024">
    <property type="protein sequence ID" value="MDQ0536228.1"/>
    <property type="molecule type" value="Genomic_DNA"/>
</dbReference>
<proteinExistence type="predicted"/>
<dbReference type="SUPFAM" id="SSF56563">
    <property type="entry name" value="Major capsid protein gp5"/>
    <property type="match status" value="1"/>
</dbReference>
<dbReference type="Proteomes" id="UP001244552">
    <property type="component" value="Unassembled WGS sequence"/>
</dbReference>
<gene>
    <name evidence="4" type="ORF">QO018_005122</name>
</gene>
<dbReference type="NCBIfam" id="TIGR01554">
    <property type="entry name" value="major_cap_HK97"/>
    <property type="match status" value="1"/>
</dbReference>
<comment type="caution">
    <text evidence="4">The sequence shown here is derived from an EMBL/GenBank/DDBJ whole genome shotgun (WGS) entry which is preliminary data.</text>
</comment>
<dbReference type="InterPro" id="IPR054612">
    <property type="entry name" value="Phage_capsid-like_C"/>
</dbReference>
<feature type="region of interest" description="Disordered" evidence="2">
    <location>
        <begin position="53"/>
        <end position="80"/>
    </location>
</feature>
<dbReference type="Gene3D" id="3.30.2320.10">
    <property type="entry name" value="hypothetical protein PF0899 domain"/>
    <property type="match status" value="1"/>
</dbReference>
<dbReference type="RefSeq" id="WP_209988627.1">
    <property type="nucleotide sequence ID" value="NZ_JAGINO010000025.1"/>
</dbReference>
<evidence type="ECO:0000256" key="2">
    <source>
        <dbReference type="SAM" id="MobiDB-lite"/>
    </source>
</evidence>
<comment type="subcellular location">
    <subcellularLocation>
        <location evidence="1">Virion</location>
    </subcellularLocation>
</comment>
<evidence type="ECO:0000259" key="3">
    <source>
        <dbReference type="Pfam" id="PF05065"/>
    </source>
</evidence>